<dbReference type="InterPro" id="IPR005467">
    <property type="entry name" value="His_kinase_dom"/>
</dbReference>
<dbReference type="Gene3D" id="1.20.120.160">
    <property type="entry name" value="HPT domain"/>
    <property type="match status" value="1"/>
</dbReference>
<dbReference type="Pfam" id="PF00072">
    <property type="entry name" value="Response_reg"/>
    <property type="match status" value="1"/>
</dbReference>
<evidence type="ECO:0000256" key="4">
    <source>
        <dbReference type="ARBA" id="ARBA00022475"/>
    </source>
</evidence>
<evidence type="ECO:0000256" key="13">
    <source>
        <dbReference type="PROSITE-ProRule" id="PRU00169"/>
    </source>
</evidence>
<dbReference type="PROSITE" id="PS50110">
    <property type="entry name" value="RESPONSE_REGULATORY"/>
    <property type="match status" value="1"/>
</dbReference>
<evidence type="ECO:0000256" key="7">
    <source>
        <dbReference type="ARBA" id="ARBA00022741"/>
    </source>
</evidence>
<keyword evidence="18" id="KW-0808">Transferase</keyword>
<keyword evidence="5 13" id="KW-0597">Phosphoprotein</keyword>
<dbReference type="SMART" id="SM00387">
    <property type="entry name" value="HATPase_c"/>
    <property type="match status" value="1"/>
</dbReference>
<dbReference type="STRING" id="192904.SAMN04488514_102342"/>
<evidence type="ECO:0000256" key="8">
    <source>
        <dbReference type="ARBA" id="ARBA00022840"/>
    </source>
</evidence>
<name>A0A1G9M4J7_9FLAO</name>
<evidence type="ECO:0000256" key="5">
    <source>
        <dbReference type="ARBA" id="ARBA00022553"/>
    </source>
</evidence>
<dbReference type="GO" id="GO:0005886">
    <property type="term" value="C:plasma membrane"/>
    <property type="evidence" value="ECO:0007669"/>
    <property type="project" value="UniProtKB-SubCell"/>
</dbReference>
<evidence type="ECO:0000313" key="19">
    <source>
        <dbReference type="Proteomes" id="UP000199440"/>
    </source>
</evidence>
<dbReference type="PROSITE" id="PS50109">
    <property type="entry name" value="HIS_KIN"/>
    <property type="match status" value="1"/>
</dbReference>
<dbReference type="OrthoDB" id="1046984at2"/>
<dbReference type="InterPro" id="IPR036890">
    <property type="entry name" value="HATPase_C_sf"/>
</dbReference>
<dbReference type="GO" id="GO:0005524">
    <property type="term" value="F:ATP binding"/>
    <property type="evidence" value="ECO:0007669"/>
    <property type="project" value="UniProtKB-KW"/>
</dbReference>
<reference evidence="18 19" key="1">
    <citation type="submission" date="2016-10" db="EMBL/GenBank/DDBJ databases">
        <authorList>
            <person name="de Groot N.N."/>
        </authorList>
    </citation>
    <scope>NUCLEOTIDE SEQUENCE [LARGE SCALE GENOMIC DNA]</scope>
    <source>
        <strain evidence="18 19">DSM 19886</strain>
    </source>
</reference>
<evidence type="ECO:0000259" key="15">
    <source>
        <dbReference type="PROSITE" id="PS50109"/>
    </source>
</evidence>
<dbReference type="InterPro" id="IPR036641">
    <property type="entry name" value="HPT_dom_sf"/>
</dbReference>
<keyword evidence="19" id="KW-1185">Reference proteome</keyword>
<evidence type="ECO:0000259" key="16">
    <source>
        <dbReference type="PROSITE" id="PS50110"/>
    </source>
</evidence>
<dbReference type="RefSeq" id="WP_089886739.1">
    <property type="nucleotide sequence ID" value="NZ_FNGV01000002.1"/>
</dbReference>
<dbReference type="EMBL" id="FNGV01000002">
    <property type="protein sequence ID" value="SDL68861.1"/>
    <property type="molecule type" value="Genomic_DNA"/>
</dbReference>
<evidence type="ECO:0000259" key="17">
    <source>
        <dbReference type="PROSITE" id="PS50894"/>
    </source>
</evidence>
<dbReference type="CDD" id="cd00156">
    <property type="entry name" value="REC"/>
    <property type="match status" value="1"/>
</dbReference>
<dbReference type="GO" id="GO:0000155">
    <property type="term" value="F:phosphorelay sensor kinase activity"/>
    <property type="evidence" value="ECO:0007669"/>
    <property type="project" value="InterPro"/>
</dbReference>
<dbReference type="PRINTS" id="PR00344">
    <property type="entry name" value="BCTRLSENSOR"/>
</dbReference>
<dbReference type="Gene3D" id="3.30.565.10">
    <property type="entry name" value="Histidine kinase-like ATPase, C-terminal domain"/>
    <property type="match status" value="1"/>
</dbReference>
<evidence type="ECO:0000256" key="11">
    <source>
        <dbReference type="ARBA" id="ARBA00023136"/>
    </source>
</evidence>
<accession>A0A1G9M4J7</accession>
<dbReference type="InterPro" id="IPR004358">
    <property type="entry name" value="Sig_transdc_His_kin-like_C"/>
</dbReference>
<dbReference type="CDD" id="cd00082">
    <property type="entry name" value="HisKA"/>
    <property type="match status" value="1"/>
</dbReference>
<dbReference type="CDD" id="cd16922">
    <property type="entry name" value="HATPase_EvgS-ArcB-TorS-like"/>
    <property type="match status" value="1"/>
</dbReference>
<dbReference type="Pfam" id="PF00512">
    <property type="entry name" value="HisKA"/>
    <property type="match status" value="1"/>
</dbReference>
<keyword evidence="9 14" id="KW-1133">Transmembrane helix</keyword>
<comment type="catalytic activity">
    <reaction evidence="1">
        <text>ATP + protein L-histidine = ADP + protein N-phospho-L-histidine.</text>
        <dbReference type="EC" id="2.7.13.3"/>
    </reaction>
</comment>
<proteinExistence type="predicted"/>
<evidence type="ECO:0000313" key="18">
    <source>
        <dbReference type="EMBL" id="SDL68861.1"/>
    </source>
</evidence>
<dbReference type="AlphaFoldDB" id="A0A1G9M4J7"/>
<keyword evidence="7" id="KW-0547">Nucleotide-binding</keyword>
<dbReference type="SUPFAM" id="SSF52172">
    <property type="entry name" value="CheY-like"/>
    <property type="match status" value="1"/>
</dbReference>
<evidence type="ECO:0000256" key="9">
    <source>
        <dbReference type="ARBA" id="ARBA00022989"/>
    </source>
</evidence>
<dbReference type="Gene3D" id="1.10.287.130">
    <property type="match status" value="1"/>
</dbReference>
<dbReference type="PANTHER" id="PTHR45339">
    <property type="entry name" value="HYBRID SIGNAL TRANSDUCTION HISTIDINE KINASE J"/>
    <property type="match status" value="1"/>
</dbReference>
<feature type="domain" description="Histidine kinase" evidence="15">
    <location>
        <begin position="329"/>
        <end position="550"/>
    </location>
</feature>
<dbReference type="InterPro" id="IPR036097">
    <property type="entry name" value="HisK_dim/P_sf"/>
</dbReference>
<dbReference type="InterPro" id="IPR003594">
    <property type="entry name" value="HATPase_dom"/>
</dbReference>
<evidence type="ECO:0000256" key="3">
    <source>
        <dbReference type="ARBA" id="ARBA00012438"/>
    </source>
</evidence>
<comment type="subcellular location">
    <subcellularLocation>
        <location evidence="2">Cell membrane</location>
        <topology evidence="2">Multi-pass membrane protein</topology>
    </subcellularLocation>
</comment>
<gene>
    <name evidence="18" type="ORF">SAMN04488514_102342</name>
</gene>
<evidence type="ECO:0000256" key="2">
    <source>
        <dbReference type="ARBA" id="ARBA00004651"/>
    </source>
</evidence>
<evidence type="ECO:0000256" key="12">
    <source>
        <dbReference type="PROSITE-ProRule" id="PRU00110"/>
    </source>
</evidence>
<dbReference type="SMART" id="SM00388">
    <property type="entry name" value="HisKA"/>
    <property type="match status" value="1"/>
</dbReference>
<feature type="transmembrane region" description="Helical" evidence="14">
    <location>
        <begin position="276"/>
        <end position="295"/>
    </location>
</feature>
<dbReference type="Gene3D" id="3.40.50.2300">
    <property type="match status" value="1"/>
</dbReference>
<keyword evidence="18" id="KW-0418">Kinase</keyword>
<keyword evidence="4" id="KW-1003">Cell membrane</keyword>
<feature type="transmembrane region" description="Helical" evidence="14">
    <location>
        <begin position="13"/>
        <end position="32"/>
    </location>
</feature>
<dbReference type="SMART" id="SM00448">
    <property type="entry name" value="REC"/>
    <property type="match status" value="1"/>
</dbReference>
<dbReference type="SUPFAM" id="SSF47384">
    <property type="entry name" value="Homodimeric domain of signal transducing histidine kinase"/>
    <property type="match status" value="1"/>
</dbReference>
<dbReference type="InterPro" id="IPR001789">
    <property type="entry name" value="Sig_transdc_resp-reg_receiver"/>
</dbReference>
<feature type="modified residue" description="Phosphohistidine" evidence="12">
    <location>
        <position position="759"/>
    </location>
</feature>
<dbReference type="InterPro" id="IPR003661">
    <property type="entry name" value="HisK_dim/P_dom"/>
</dbReference>
<dbReference type="Pfam" id="PF02518">
    <property type="entry name" value="HATPase_c"/>
    <property type="match status" value="1"/>
</dbReference>
<dbReference type="SUPFAM" id="SSF47226">
    <property type="entry name" value="Histidine-containing phosphotransfer domain, HPT domain"/>
    <property type="match status" value="1"/>
</dbReference>
<sequence>MREESNNKFNAKIIFSYLVLCVLAFVAGYFIYSEIRVFITNETVEENDNKLLKTGSLIAELYEVEGVSKRVSQVKTKESLAAYEQKIDTIFAEIDSLKLLSEYASQKNLLDSLQVLLQKKVANSKQLFTLKAQSKNNNSIDKALKEFDKIEESYGKFSAENLWPNFDEYSPKIQQSLRGIALLFTDNSPKKADGREDAAYIDSILNASKAQLLSAKRKSAATENSLARKELEISKNDLELSQQLRAIISAFEQEVMTSTYNDNLKKEAALKKTMRLAGITAILGFIIVGLFTFLINRDFWKVQTYREKLEKEKKYSESLLKSREQLISTVSHDLRTPLHTITGYTELMESTELTKKQQRYLRNVKSSTQYVGNLVNDLLDFSKLEAGKLNIEKVPFVAAHLIQETAESLQALHSNKNLKLFLEIGPELHKTVLGDPFRIRQILTNLIGNAFKFTENGHIKIRATATLGREKSMVAKIDIIDTGIGIAKEKQEHIFKEFTQADHDTEKKFGGYGLGLTISKKLTELLKGSLSLHSTVGQGSTFTIQIPLKIADAKEAKQKEKPYMAPKLRMLIIDDDTSLLRMLQELAESMGITAHAFTNFLRVEEDAHLAYDIVLTDIQMPQVTGFEVLKKLKSGTYKHYKNQPIIAMTGRRDLEPEAYSKLGFAQVIQKPFSKGELIGILKLLGIETNSAPDTPAHKTAEDEKSEIYSLDTIYSFLGKNEDAIQEVLDTFLRDTHTNMRLLNETIDATDYKQINHVAHRMLPMFRQLRVRGAITPLEQLELAKSTTMDSESLNIALQKLISAVNDLVKALKERNTISPSYSD</sequence>
<dbReference type="InterPro" id="IPR008207">
    <property type="entry name" value="Sig_transdc_His_kin_Hpt_dom"/>
</dbReference>
<evidence type="ECO:0000256" key="1">
    <source>
        <dbReference type="ARBA" id="ARBA00000085"/>
    </source>
</evidence>
<feature type="modified residue" description="4-aspartylphosphate" evidence="13">
    <location>
        <position position="617"/>
    </location>
</feature>
<dbReference type="FunFam" id="3.30.565.10:FF:000010">
    <property type="entry name" value="Sensor histidine kinase RcsC"/>
    <property type="match status" value="1"/>
</dbReference>
<keyword evidence="8" id="KW-0067">ATP-binding</keyword>
<dbReference type="InterPro" id="IPR011006">
    <property type="entry name" value="CheY-like_superfamily"/>
</dbReference>
<evidence type="ECO:0000256" key="10">
    <source>
        <dbReference type="ARBA" id="ARBA00023012"/>
    </source>
</evidence>
<feature type="domain" description="Response regulatory" evidence="16">
    <location>
        <begin position="569"/>
        <end position="685"/>
    </location>
</feature>
<evidence type="ECO:0000256" key="6">
    <source>
        <dbReference type="ARBA" id="ARBA00022692"/>
    </source>
</evidence>
<keyword evidence="11 14" id="KW-0472">Membrane</keyword>
<keyword evidence="6 14" id="KW-0812">Transmembrane</keyword>
<dbReference type="SUPFAM" id="SSF55874">
    <property type="entry name" value="ATPase domain of HSP90 chaperone/DNA topoisomerase II/histidine kinase"/>
    <property type="match status" value="1"/>
</dbReference>
<dbReference type="EC" id="2.7.13.3" evidence="3"/>
<keyword evidence="10" id="KW-0902">Two-component regulatory system</keyword>
<dbReference type="PANTHER" id="PTHR45339:SF1">
    <property type="entry name" value="HYBRID SIGNAL TRANSDUCTION HISTIDINE KINASE J"/>
    <property type="match status" value="1"/>
</dbReference>
<feature type="domain" description="HPt" evidence="17">
    <location>
        <begin position="720"/>
        <end position="814"/>
    </location>
</feature>
<dbReference type="Proteomes" id="UP000199440">
    <property type="component" value="Unassembled WGS sequence"/>
</dbReference>
<organism evidence="18 19">
    <name type="scientific">Kriegella aquimaris</name>
    <dbReference type="NCBI Taxonomy" id="192904"/>
    <lineage>
        <taxon>Bacteria</taxon>
        <taxon>Pseudomonadati</taxon>
        <taxon>Bacteroidota</taxon>
        <taxon>Flavobacteriia</taxon>
        <taxon>Flavobacteriales</taxon>
        <taxon>Flavobacteriaceae</taxon>
        <taxon>Kriegella</taxon>
    </lineage>
</organism>
<dbReference type="PROSITE" id="PS50894">
    <property type="entry name" value="HPT"/>
    <property type="match status" value="1"/>
</dbReference>
<protein>
    <recommendedName>
        <fullName evidence="3">histidine kinase</fullName>
        <ecNumber evidence="3">2.7.13.3</ecNumber>
    </recommendedName>
</protein>
<evidence type="ECO:0000256" key="14">
    <source>
        <dbReference type="SAM" id="Phobius"/>
    </source>
</evidence>